<sequence>MELNTMTTVTPTGTATQYLSSDFYFAQDALTPRENDSIHELRAYLDAEVTPIMDDYWERAEFPMHVIKPLADIGAYGALWEESRQFENSAKYRGWAALESGRADASVSTFIGVTSGLAMGSIGVGGSPEQRAEWLPRLGTGEIVGAFGLTEPLSGSDSARGLRTTATRKGDSWVLNGSKRWIGNATFADVIVIWARDTDDNQVKGFLVTSDTPGFVATKIERKQSLRSVQNADITLTDVVVPEERRLQRVNSFRETAEVLLLTRADVAWQAIGNAIGAYEAAVAYVKEREQFGRKLSSFQLVQDLLSRCLANISSSIALCMQTSDLLDKGRQTDAHASMAKSFATSRMRETVAWCREVMGGNGIILDYGVARRFADAEAIYSFEGTREMNSLIVGRAITGTSAFVS</sequence>
<comment type="cofactor">
    <cofactor evidence="1 5">
        <name>FAD</name>
        <dbReference type="ChEBI" id="CHEBI:57692"/>
    </cofactor>
</comment>
<evidence type="ECO:0000256" key="2">
    <source>
        <dbReference type="ARBA" id="ARBA00009347"/>
    </source>
</evidence>
<evidence type="ECO:0000256" key="4">
    <source>
        <dbReference type="ARBA" id="ARBA00022827"/>
    </source>
</evidence>
<name>A0ABP8DX78_9MICO</name>
<dbReference type="EMBL" id="BAABAU010000001">
    <property type="protein sequence ID" value="GAA4264492.1"/>
    <property type="molecule type" value="Genomic_DNA"/>
</dbReference>
<evidence type="ECO:0000256" key="5">
    <source>
        <dbReference type="RuleBase" id="RU362125"/>
    </source>
</evidence>
<reference evidence="10" key="1">
    <citation type="journal article" date="2019" name="Int. J. Syst. Evol. Microbiol.">
        <title>The Global Catalogue of Microorganisms (GCM) 10K type strain sequencing project: providing services to taxonomists for standard genome sequencing and annotation.</title>
        <authorList>
            <consortium name="The Broad Institute Genomics Platform"/>
            <consortium name="The Broad Institute Genome Sequencing Center for Infectious Disease"/>
            <person name="Wu L."/>
            <person name="Ma J."/>
        </authorList>
    </citation>
    <scope>NUCLEOTIDE SEQUENCE [LARGE SCALE GENOMIC DNA]</scope>
    <source>
        <strain evidence="10">JCM 17442</strain>
    </source>
</reference>
<keyword evidence="10" id="KW-1185">Reference proteome</keyword>
<evidence type="ECO:0000259" key="6">
    <source>
        <dbReference type="Pfam" id="PF00441"/>
    </source>
</evidence>
<dbReference type="Pfam" id="PF00441">
    <property type="entry name" value="Acyl-CoA_dh_1"/>
    <property type="match status" value="1"/>
</dbReference>
<feature type="domain" description="Acyl-CoA dehydrogenase/oxidase C-terminal" evidence="6">
    <location>
        <begin position="258"/>
        <end position="398"/>
    </location>
</feature>
<dbReference type="InterPro" id="IPR037069">
    <property type="entry name" value="AcylCoA_DH/ox_N_sf"/>
</dbReference>
<dbReference type="SUPFAM" id="SSF56645">
    <property type="entry name" value="Acyl-CoA dehydrogenase NM domain-like"/>
    <property type="match status" value="1"/>
</dbReference>
<evidence type="ECO:0000256" key="3">
    <source>
        <dbReference type="ARBA" id="ARBA00022630"/>
    </source>
</evidence>
<dbReference type="PANTHER" id="PTHR43188">
    <property type="entry name" value="ACYL-COENZYME A OXIDASE"/>
    <property type="match status" value="1"/>
</dbReference>
<dbReference type="InterPro" id="IPR046373">
    <property type="entry name" value="Acyl-CoA_Oxase/DH_mid-dom_sf"/>
</dbReference>
<keyword evidence="5" id="KW-0560">Oxidoreductase</keyword>
<evidence type="ECO:0000259" key="7">
    <source>
        <dbReference type="Pfam" id="PF02770"/>
    </source>
</evidence>
<gene>
    <name evidence="9" type="ORF">GCM10022256_01040</name>
</gene>
<dbReference type="InterPro" id="IPR045008">
    <property type="entry name" value="ACX4-like"/>
</dbReference>
<evidence type="ECO:0000313" key="10">
    <source>
        <dbReference type="Proteomes" id="UP001501594"/>
    </source>
</evidence>
<feature type="domain" description="Acyl-CoA oxidase/dehydrogenase middle" evidence="7">
    <location>
        <begin position="146"/>
        <end position="239"/>
    </location>
</feature>
<dbReference type="PROSITE" id="PS00073">
    <property type="entry name" value="ACYL_COA_DH_2"/>
    <property type="match status" value="1"/>
</dbReference>
<organism evidence="9 10">
    <name type="scientific">Frondihabitans peucedani</name>
    <dbReference type="NCBI Taxonomy" id="598626"/>
    <lineage>
        <taxon>Bacteria</taxon>
        <taxon>Bacillati</taxon>
        <taxon>Actinomycetota</taxon>
        <taxon>Actinomycetes</taxon>
        <taxon>Micrococcales</taxon>
        <taxon>Microbacteriaceae</taxon>
        <taxon>Frondihabitans</taxon>
    </lineage>
</organism>
<feature type="domain" description="Acyl-CoA dehydrogenase/oxidase N-terminal" evidence="8">
    <location>
        <begin position="38"/>
        <end position="142"/>
    </location>
</feature>
<evidence type="ECO:0000256" key="1">
    <source>
        <dbReference type="ARBA" id="ARBA00001974"/>
    </source>
</evidence>
<keyword evidence="3 5" id="KW-0285">Flavoprotein</keyword>
<dbReference type="InterPro" id="IPR009075">
    <property type="entry name" value="AcylCo_DH/oxidase_C"/>
</dbReference>
<dbReference type="InterPro" id="IPR006089">
    <property type="entry name" value="Acyl-CoA_DH_CS"/>
</dbReference>
<dbReference type="PANTHER" id="PTHR43188:SF1">
    <property type="entry name" value="ACYL-COA DEHYDROGENASE"/>
    <property type="match status" value="1"/>
</dbReference>
<dbReference type="Gene3D" id="1.10.540.10">
    <property type="entry name" value="Acyl-CoA dehydrogenase/oxidase, N-terminal domain"/>
    <property type="match status" value="1"/>
</dbReference>
<dbReference type="Gene3D" id="2.40.110.10">
    <property type="entry name" value="Butyryl-CoA Dehydrogenase, subunit A, domain 2"/>
    <property type="match status" value="1"/>
</dbReference>
<dbReference type="InterPro" id="IPR013786">
    <property type="entry name" value="AcylCoA_DH/ox_N"/>
</dbReference>
<accession>A0ABP8DX78</accession>
<dbReference type="Gene3D" id="1.20.140.10">
    <property type="entry name" value="Butyryl-CoA Dehydrogenase, subunit A, domain 3"/>
    <property type="match status" value="1"/>
</dbReference>
<evidence type="ECO:0000259" key="8">
    <source>
        <dbReference type="Pfam" id="PF02771"/>
    </source>
</evidence>
<comment type="similarity">
    <text evidence="2 5">Belongs to the acyl-CoA dehydrogenase family.</text>
</comment>
<proteinExistence type="inferred from homology"/>
<dbReference type="Pfam" id="PF02770">
    <property type="entry name" value="Acyl-CoA_dh_M"/>
    <property type="match status" value="1"/>
</dbReference>
<dbReference type="Pfam" id="PF02771">
    <property type="entry name" value="Acyl-CoA_dh_N"/>
    <property type="match status" value="1"/>
</dbReference>
<keyword evidence="4 5" id="KW-0274">FAD</keyword>
<dbReference type="InterPro" id="IPR036250">
    <property type="entry name" value="AcylCo_DH-like_C"/>
</dbReference>
<dbReference type="SUPFAM" id="SSF47203">
    <property type="entry name" value="Acyl-CoA dehydrogenase C-terminal domain-like"/>
    <property type="match status" value="1"/>
</dbReference>
<dbReference type="Proteomes" id="UP001501594">
    <property type="component" value="Unassembled WGS sequence"/>
</dbReference>
<dbReference type="InterPro" id="IPR009100">
    <property type="entry name" value="AcylCoA_DH/oxidase_NM_dom_sf"/>
</dbReference>
<protein>
    <submittedName>
        <fullName evidence="9">Acyl-CoA dehydrogenase family protein</fullName>
    </submittedName>
</protein>
<comment type="caution">
    <text evidence="9">The sequence shown here is derived from an EMBL/GenBank/DDBJ whole genome shotgun (WGS) entry which is preliminary data.</text>
</comment>
<dbReference type="InterPro" id="IPR006091">
    <property type="entry name" value="Acyl-CoA_Oxase/DH_mid-dom"/>
</dbReference>
<evidence type="ECO:0000313" key="9">
    <source>
        <dbReference type="EMBL" id="GAA4264492.1"/>
    </source>
</evidence>